<comment type="caution">
    <text evidence="8">Lacks conserved residue(s) required for the propagation of feature annotation.</text>
</comment>
<dbReference type="PATRIC" id="fig|1423729.3.peg.1247"/>
<dbReference type="NCBIfam" id="TIGR01736">
    <property type="entry name" value="FGAM_synth_II"/>
    <property type="match status" value="1"/>
</dbReference>
<keyword evidence="5 8" id="KW-0658">Purine biosynthesis</keyword>
<feature type="binding site" evidence="8">
    <location>
        <position position="543"/>
    </location>
    <ligand>
        <name>substrate</name>
    </ligand>
</feature>
<dbReference type="GO" id="GO:0000287">
    <property type="term" value="F:magnesium ion binding"/>
    <property type="evidence" value="ECO:0007669"/>
    <property type="project" value="UniProtKB-UniRule"/>
</dbReference>
<dbReference type="InterPro" id="IPR036676">
    <property type="entry name" value="PurM-like_C_sf"/>
</dbReference>
<evidence type="ECO:0000256" key="4">
    <source>
        <dbReference type="ARBA" id="ARBA00022741"/>
    </source>
</evidence>
<protein>
    <recommendedName>
        <fullName evidence="8">Phosphoribosylformylglycinamidine synthase subunit PurL</fullName>
        <shortName evidence="8">FGAM synthase</shortName>
        <ecNumber evidence="8">6.3.5.3</ecNumber>
    </recommendedName>
    <alternativeName>
        <fullName evidence="8">Formylglycinamide ribonucleotide amidotransferase subunit II</fullName>
        <shortName evidence="8">FGAR amidotransferase II</shortName>
        <shortName evidence="8">FGAR-AT II</shortName>
    </alternativeName>
    <alternativeName>
        <fullName evidence="8">Glutamine amidotransferase PurL</fullName>
    </alternativeName>
    <alternativeName>
        <fullName evidence="8">Phosphoribosylformylglycinamidine synthase subunit II</fullName>
    </alternativeName>
</protein>
<evidence type="ECO:0000256" key="5">
    <source>
        <dbReference type="ARBA" id="ARBA00022755"/>
    </source>
</evidence>
<feature type="binding site" evidence="8">
    <location>
        <position position="246"/>
    </location>
    <ligand>
        <name>substrate</name>
    </ligand>
</feature>
<dbReference type="Proteomes" id="UP000051131">
    <property type="component" value="Unassembled WGS sequence"/>
</dbReference>
<organism evidence="12 13">
    <name type="scientific">Liquorilactobacillus cacaonum DSM 21116</name>
    <dbReference type="NCBI Taxonomy" id="1423729"/>
    <lineage>
        <taxon>Bacteria</taxon>
        <taxon>Bacillati</taxon>
        <taxon>Bacillota</taxon>
        <taxon>Bacilli</taxon>
        <taxon>Lactobacillales</taxon>
        <taxon>Lactobacillaceae</taxon>
        <taxon>Liquorilactobacillus</taxon>
    </lineage>
</organism>
<dbReference type="EC" id="6.3.5.3" evidence="8"/>
<dbReference type="Pfam" id="PF00586">
    <property type="entry name" value="AIRS"/>
    <property type="match status" value="2"/>
</dbReference>
<gene>
    <name evidence="8" type="primary">purL</name>
    <name evidence="12" type="ORF">FC80_GL001232</name>
</gene>
<comment type="catalytic activity">
    <reaction evidence="8">
        <text>N(2)-formyl-N(1)-(5-phospho-beta-D-ribosyl)glycinamide + L-glutamine + ATP + H2O = 2-formamido-N(1)-(5-O-phospho-beta-D-ribosyl)acetamidine + L-glutamate + ADP + phosphate + H(+)</text>
        <dbReference type="Rhea" id="RHEA:17129"/>
        <dbReference type="ChEBI" id="CHEBI:15377"/>
        <dbReference type="ChEBI" id="CHEBI:15378"/>
        <dbReference type="ChEBI" id="CHEBI:29985"/>
        <dbReference type="ChEBI" id="CHEBI:30616"/>
        <dbReference type="ChEBI" id="CHEBI:43474"/>
        <dbReference type="ChEBI" id="CHEBI:58359"/>
        <dbReference type="ChEBI" id="CHEBI:147286"/>
        <dbReference type="ChEBI" id="CHEBI:147287"/>
        <dbReference type="ChEBI" id="CHEBI:456216"/>
        <dbReference type="EC" id="6.3.5.3"/>
    </reaction>
</comment>
<dbReference type="GO" id="GO:0005737">
    <property type="term" value="C:cytoplasm"/>
    <property type="evidence" value="ECO:0007669"/>
    <property type="project" value="UniProtKB-SubCell"/>
</dbReference>
<evidence type="ECO:0000256" key="6">
    <source>
        <dbReference type="ARBA" id="ARBA00022840"/>
    </source>
</evidence>
<dbReference type="EMBL" id="AYZE01000015">
    <property type="protein sequence ID" value="KRM90330.1"/>
    <property type="molecule type" value="Genomic_DNA"/>
</dbReference>
<dbReference type="GO" id="GO:0005524">
    <property type="term" value="F:ATP binding"/>
    <property type="evidence" value="ECO:0007669"/>
    <property type="project" value="UniProtKB-UniRule"/>
</dbReference>
<dbReference type="SUPFAM" id="SSF55326">
    <property type="entry name" value="PurM N-terminal domain-like"/>
    <property type="match status" value="2"/>
</dbReference>
<accession>A0A0R2CG91</accession>
<evidence type="ECO:0000313" key="12">
    <source>
        <dbReference type="EMBL" id="KRM90330.1"/>
    </source>
</evidence>
<dbReference type="PANTHER" id="PTHR43555:SF1">
    <property type="entry name" value="PHOSPHORIBOSYLFORMYLGLYCINAMIDINE SYNTHASE SUBUNIT PURL"/>
    <property type="match status" value="1"/>
</dbReference>
<feature type="binding site" evidence="8">
    <location>
        <position position="122"/>
    </location>
    <ligand>
        <name>substrate</name>
    </ligand>
</feature>
<evidence type="ECO:0000259" key="11">
    <source>
        <dbReference type="Pfam" id="PF18072"/>
    </source>
</evidence>
<proteinExistence type="inferred from homology"/>
<dbReference type="AlphaFoldDB" id="A0A0R2CG91"/>
<dbReference type="CDD" id="cd02203">
    <property type="entry name" value="PurL_repeat1"/>
    <property type="match status" value="1"/>
</dbReference>
<feature type="active site" description="Proton acceptor" evidence="8">
    <location>
        <position position="101"/>
    </location>
</feature>
<comment type="caution">
    <text evidence="12">The sequence shown here is derived from an EMBL/GenBank/DDBJ whole genome shotgun (WGS) entry which is preliminary data.</text>
</comment>
<evidence type="ECO:0000256" key="3">
    <source>
        <dbReference type="ARBA" id="ARBA00022723"/>
    </source>
</evidence>
<evidence type="ECO:0000256" key="1">
    <source>
        <dbReference type="ARBA" id="ARBA00022490"/>
    </source>
</evidence>
<dbReference type="InterPro" id="IPR010918">
    <property type="entry name" value="PurM-like_C_dom"/>
</dbReference>
<name>A0A0R2CG91_9LACO</name>
<dbReference type="Pfam" id="PF02769">
    <property type="entry name" value="AIRS_C"/>
    <property type="match status" value="2"/>
</dbReference>
<dbReference type="SUPFAM" id="SSF56042">
    <property type="entry name" value="PurM C-terminal domain-like"/>
    <property type="match status" value="2"/>
</dbReference>
<feature type="domain" description="PurM-like N-terminal" evidence="9">
    <location>
        <begin position="446"/>
        <end position="565"/>
    </location>
</feature>
<dbReference type="InterPro" id="IPR010074">
    <property type="entry name" value="PRibForGlyAmidine_synth_PurL"/>
</dbReference>
<feature type="binding site" evidence="8">
    <location>
        <position position="58"/>
    </location>
    <ligand>
        <name>ATP</name>
        <dbReference type="ChEBI" id="CHEBI:30616"/>
    </ligand>
</feature>
<dbReference type="PIRSF" id="PIRSF001587">
    <property type="entry name" value="FGAM_synthase_II"/>
    <property type="match status" value="1"/>
</dbReference>
<feature type="binding site" evidence="8">
    <location>
        <position position="541"/>
    </location>
    <ligand>
        <name>Mg(2+)</name>
        <dbReference type="ChEBI" id="CHEBI:18420"/>
        <label>1</label>
    </ligand>
</feature>
<evidence type="ECO:0000259" key="9">
    <source>
        <dbReference type="Pfam" id="PF00586"/>
    </source>
</evidence>
<keyword evidence="6 8" id="KW-0067">ATP-binding</keyword>
<dbReference type="FunFam" id="3.30.1330.10:FF:000004">
    <property type="entry name" value="Phosphoribosylformylglycinamidine synthase subunit PurL"/>
    <property type="match status" value="1"/>
</dbReference>
<feature type="domain" description="Phosphoribosylformylglycinamidine synthase linker" evidence="11">
    <location>
        <begin position="12"/>
        <end position="59"/>
    </location>
</feature>
<evidence type="ECO:0000256" key="2">
    <source>
        <dbReference type="ARBA" id="ARBA00022598"/>
    </source>
</evidence>
<dbReference type="Pfam" id="PF18072">
    <property type="entry name" value="FGAR-AT_linker"/>
    <property type="match status" value="1"/>
</dbReference>
<dbReference type="InterPro" id="IPR036921">
    <property type="entry name" value="PurM-like_N_sf"/>
</dbReference>
<feature type="domain" description="PurM-like C-terminal" evidence="10">
    <location>
        <begin position="208"/>
        <end position="364"/>
    </location>
</feature>
<keyword evidence="3 8" id="KW-0479">Metal-binding</keyword>
<comment type="pathway">
    <text evidence="8">Purine metabolism; IMP biosynthesis via de novo pathway; 5-amino-1-(5-phospho-D-ribosyl)imidazole from N(2)-formyl-N(1)-(5-phospho-D-ribosyl)glycinamide: step 1/2.</text>
</comment>
<dbReference type="Gene3D" id="3.30.1330.10">
    <property type="entry name" value="PurM-like, N-terminal domain"/>
    <property type="match status" value="2"/>
</dbReference>
<feature type="domain" description="PurM-like N-terminal" evidence="9">
    <location>
        <begin position="80"/>
        <end position="195"/>
    </location>
</feature>
<sequence length="744" mass="80830">MAIKAEMSPKEIKETKPYIEWGLTEKEFDFISEQLLGRLPNYTETGLFSVMWSEHCSYKKSKPVLREFPNRSKRVLQGPGEGAGIVDIGDGQAVVFKAESHNHPSAVEPYEGAATGVGGIIRDIFSMGARPIAMLDSLHFGEVDNAHTRYLINEVVAGIGGYGNCMGIPTVGGETTFDECYTGNPLVNAMCVGIMDQNDMQKGRAKGVGNAVMYVGAKTGRDGIHGATFASADFADDKETQRSAVQVGDPFMEKLLMEACLELTGQHKDWLVGIQDMGAAGIVSSSCEMASKAGSGMELILDYVPQREPEMSAYEIMLSESQERMLLCIRAGFEEEVRSLFKDYGLEAVVIGRVTEGNDYVLKHKGEIVTNIPVSSLTEDVLEEPSEETNPERISVSEKLNNWVPDILDARETLGKMLAQPTVASKKIFTQTYDSQVRTSTVVGPGSDAAVLRIRGTKKGLAMTSDGNGRFVYLNPLIGGQIAVLEAAANLIASGALPLAMTDCLNYGDPNDPEIYWELHKSVLGMSEVCRVLNTPVISGNVSLYNENNGEAIYPTPMVGMVGLIKNINGYLTNTFRKSGAKVFLVGETFADFAGSEIQKMMTGKISGNLRSINVNSESEKFFKLLKAIELGIVDSAHDLSEGGLAVGLAESLFSSGLGLKANLTTMSSAFLFSETPGRFVVSVVPENVENFIELMKDDCTEIGEVTTNRKLQIKCQDTEFDFSVEEAQKVWEEAIPCLMKSKD</sequence>
<evidence type="ECO:0000256" key="7">
    <source>
        <dbReference type="ARBA" id="ARBA00022842"/>
    </source>
</evidence>
<feature type="binding site" evidence="8">
    <location>
        <position position="123"/>
    </location>
    <ligand>
        <name>Mg(2+)</name>
        <dbReference type="ChEBI" id="CHEBI:18420"/>
        <label>2</label>
    </ligand>
</feature>
<dbReference type="NCBIfam" id="NF002290">
    <property type="entry name" value="PRK01213.1"/>
    <property type="match status" value="1"/>
</dbReference>
<evidence type="ECO:0000256" key="8">
    <source>
        <dbReference type="HAMAP-Rule" id="MF_00420"/>
    </source>
</evidence>
<feature type="binding site" evidence="8">
    <location>
        <begin position="100"/>
        <end position="103"/>
    </location>
    <ligand>
        <name>substrate</name>
    </ligand>
</feature>
<feature type="binding site" evidence="8">
    <location>
        <position position="99"/>
    </location>
    <ligand>
        <name>Mg(2+)</name>
        <dbReference type="ChEBI" id="CHEBI:18420"/>
        <label>1</label>
    </ligand>
</feature>
<dbReference type="GO" id="GO:0004642">
    <property type="term" value="F:phosphoribosylformylglycinamidine synthase activity"/>
    <property type="evidence" value="ECO:0007669"/>
    <property type="project" value="UniProtKB-UniRule"/>
</dbReference>
<comment type="subcellular location">
    <subcellularLocation>
        <location evidence="8">Cytoplasm</location>
    </subcellularLocation>
</comment>
<dbReference type="InterPro" id="IPR016188">
    <property type="entry name" value="PurM-like_N"/>
</dbReference>
<reference evidence="12 13" key="1">
    <citation type="journal article" date="2015" name="Genome Announc.">
        <title>Expanding the biotechnology potential of lactobacilli through comparative genomics of 213 strains and associated genera.</title>
        <authorList>
            <person name="Sun Z."/>
            <person name="Harris H.M."/>
            <person name="McCann A."/>
            <person name="Guo C."/>
            <person name="Argimon S."/>
            <person name="Zhang W."/>
            <person name="Yang X."/>
            <person name="Jeffery I.B."/>
            <person name="Cooney J.C."/>
            <person name="Kagawa T.F."/>
            <person name="Liu W."/>
            <person name="Song Y."/>
            <person name="Salvetti E."/>
            <person name="Wrobel A."/>
            <person name="Rasinkangas P."/>
            <person name="Parkhill J."/>
            <person name="Rea M.C."/>
            <person name="O'Sullivan O."/>
            <person name="Ritari J."/>
            <person name="Douillard F.P."/>
            <person name="Paul Ross R."/>
            <person name="Yang R."/>
            <person name="Briner A.E."/>
            <person name="Felis G.E."/>
            <person name="de Vos W.M."/>
            <person name="Barrangou R."/>
            <person name="Klaenhammer T.R."/>
            <person name="Caufield P.W."/>
            <person name="Cui Y."/>
            <person name="Zhang H."/>
            <person name="O'Toole P.W."/>
        </authorList>
    </citation>
    <scope>NUCLEOTIDE SEQUENCE [LARGE SCALE GENOMIC DNA]</scope>
    <source>
        <strain evidence="12 13">DSM 21116</strain>
    </source>
</reference>
<dbReference type="CDD" id="cd02204">
    <property type="entry name" value="PurL_repeat2"/>
    <property type="match status" value="1"/>
</dbReference>
<keyword evidence="2 8" id="KW-0436">Ligase</keyword>
<keyword evidence="1 8" id="KW-0963">Cytoplasm</keyword>
<feature type="active site" evidence="8">
    <location>
        <position position="55"/>
    </location>
</feature>
<dbReference type="InterPro" id="IPR041609">
    <property type="entry name" value="PurL_linker"/>
</dbReference>
<evidence type="ECO:0000259" key="10">
    <source>
        <dbReference type="Pfam" id="PF02769"/>
    </source>
</evidence>
<feature type="binding site" evidence="8">
    <location>
        <position position="276"/>
    </location>
    <ligand>
        <name>Mg(2+)</name>
        <dbReference type="ChEBI" id="CHEBI:18420"/>
        <label>2</label>
    </ligand>
</feature>
<feature type="binding site" evidence="8">
    <location>
        <position position="540"/>
    </location>
    <ligand>
        <name>ATP</name>
        <dbReference type="ChEBI" id="CHEBI:30616"/>
    </ligand>
</feature>
<dbReference type="PANTHER" id="PTHR43555">
    <property type="entry name" value="PHOSPHORIBOSYLFORMYLGLYCINAMIDINE SYNTHASE SUBUNIT PURL"/>
    <property type="match status" value="1"/>
</dbReference>
<keyword evidence="7 8" id="KW-0460">Magnesium</keyword>
<comment type="function">
    <text evidence="8">Part of the phosphoribosylformylglycinamidine synthase complex involved in the purines biosynthetic pathway. Catalyzes the ATP-dependent conversion of formylglycinamide ribonucleotide (FGAR) and glutamine to yield formylglycinamidine ribonucleotide (FGAM) and glutamate. The FGAM synthase complex is composed of three subunits. PurQ produces an ammonia molecule by converting glutamine to glutamate. PurL transfers the ammonia molecule to FGAR to form FGAM in an ATP-dependent manner. PurS interacts with PurQ and PurL and is thought to assist in the transfer of the ammonia molecule from PurQ to PurL.</text>
</comment>
<comment type="subunit">
    <text evidence="8">Monomer. Part of the FGAM synthase complex composed of 1 PurL, 1 PurQ and 2 PurS subunits.</text>
</comment>
<dbReference type="STRING" id="1423729.FC80_GL001232"/>
<feature type="domain" description="PurM-like C-terminal" evidence="10">
    <location>
        <begin position="580"/>
        <end position="715"/>
    </location>
</feature>
<feature type="binding site" evidence="8">
    <location>
        <position position="503"/>
    </location>
    <ligand>
        <name>ATP</name>
        <dbReference type="ChEBI" id="CHEBI:30616"/>
    </ligand>
</feature>
<dbReference type="HAMAP" id="MF_00420">
    <property type="entry name" value="PurL_2"/>
    <property type="match status" value="1"/>
</dbReference>
<keyword evidence="4 8" id="KW-0547">Nucleotide-binding</keyword>
<dbReference type="GO" id="GO:0006189">
    <property type="term" value="P:'de novo' IMP biosynthetic process"/>
    <property type="evidence" value="ECO:0007669"/>
    <property type="project" value="UniProtKB-UniRule"/>
</dbReference>
<feature type="binding site" evidence="8">
    <location>
        <begin position="320"/>
        <end position="322"/>
    </location>
    <ligand>
        <name>substrate</name>
    </ligand>
</feature>
<evidence type="ECO:0000313" key="13">
    <source>
        <dbReference type="Proteomes" id="UP000051131"/>
    </source>
</evidence>
<comment type="similarity">
    <text evidence="8">Belongs to the FGAMS family.</text>
</comment>
<dbReference type="UniPathway" id="UPA00074">
    <property type="reaction ID" value="UER00128"/>
</dbReference>
<keyword evidence="13" id="KW-1185">Reference proteome</keyword>
<dbReference type="Gene3D" id="3.90.650.10">
    <property type="entry name" value="PurM-like C-terminal domain"/>
    <property type="match status" value="2"/>
</dbReference>
<feature type="binding site" evidence="8">
    <location>
        <position position="97"/>
    </location>
    <ligand>
        <name>ATP</name>
        <dbReference type="ChEBI" id="CHEBI:30616"/>
    </ligand>
</feature>